<reference evidence="1 2" key="1">
    <citation type="submission" date="2021-01" db="EMBL/GenBank/DDBJ databases">
        <title>WGS of actinomycetes isolated from Thailand.</title>
        <authorList>
            <person name="Thawai C."/>
        </authorList>
    </citation>
    <scope>NUCLEOTIDE SEQUENCE [LARGE SCALE GENOMIC DNA]</scope>
    <source>
        <strain evidence="1 2">LPG 2</strain>
    </source>
</reference>
<name>A0ABS1MIW8_9NOCA</name>
<dbReference type="InterPro" id="IPR050336">
    <property type="entry name" value="Chromosome_partition/occlusion"/>
</dbReference>
<protein>
    <submittedName>
        <fullName evidence="1">ParB N-terminal domain-containing protein</fullName>
    </submittedName>
</protein>
<proteinExistence type="predicted"/>
<sequence>MRKNFDLDEHPEVKESIKRGVEIPLLAHREPDGTITVIDGQVRALAAIELKVARVPVWVTPAPQVDRAEREIRRTSTQINVNDHRIALTDGDRAAGMARMFDFGASLTRISQEIGQRREQVKLAVTVGRSETACAAVDAHQLDFEQAAVLAVYENAGDTDAVARLLAAPRSMFAHHVKRIAAERDESRDRFRESLPYAAEGFGVHSTDPTEDDSFIAADLLRTSDGEPIDIARIHATPTLWSIYCQPTEVEVLLDRDTGEVVDPDSIDPATKPKPNAVAVEGLRHADTVESGYLWAPEYYLRADRLDESGFQYASDFTQTEPQPEQVPETPGSGHVCPVQLELRPNHSRSIARNPLYRSGFGCS</sequence>
<keyword evidence="2" id="KW-1185">Reference proteome</keyword>
<organism evidence="1 2">
    <name type="scientific">Nocardia acididurans</name>
    <dbReference type="NCBI Taxonomy" id="2802282"/>
    <lineage>
        <taxon>Bacteria</taxon>
        <taxon>Bacillati</taxon>
        <taxon>Actinomycetota</taxon>
        <taxon>Actinomycetes</taxon>
        <taxon>Mycobacteriales</taxon>
        <taxon>Nocardiaceae</taxon>
        <taxon>Nocardia</taxon>
    </lineage>
</organism>
<evidence type="ECO:0000313" key="1">
    <source>
        <dbReference type="EMBL" id="MBL1080211.1"/>
    </source>
</evidence>
<evidence type="ECO:0000313" key="2">
    <source>
        <dbReference type="Proteomes" id="UP000602198"/>
    </source>
</evidence>
<dbReference type="SUPFAM" id="SSF110849">
    <property type="entry name" value="ParB/Sulfiredoxin"/>
    <property type="match status" value="1"/>
</dbReference>
<dbReference type="InterPro" id="IPR036086">
    <property type="entry name" value="ParB/Sulfiredoxin_sf"/>
</dbReference>
<dbReference type="PANTHER" id="PTHR33375">
    <property type="entry name" value="CHROMOSOME-PARTITIONING PROTEIN PARB-RELATED"/>
    <property type="match status" value="1"/>
</dbReference>
<dbReference type="Gene3D" id="3.90.1530.10">
    <property type="entry name" value="Conserved hypothetical protein from pyrococcus furiosus pfu- 392566-001, ParB domain"/>
    <property type="match status" value="1"/>
</dbReference>
<dbReference type="Proteomes" id="UP000602198">
    <property type="component" value="Unassembled WGS sequence"/>
</dbReference>
<accession>A0ABS1MIW8</accession>
<dbReference type="EMBL" id="JAERRJ010000026">
    <property type="protein sequence ID" value="MBL1080211.1"/>
    <property type="molecule type" value="Genomic_DNA"/>
</dbReference>
<comment type="caution">
    <text evidence="1">The sequence shown here is derived from an EMBL/GenBank/DDBJ whole genome shotgun (WGS) entry which is preliminary data.</text>
</comment>
<gene>
    <name evidence="1" type="ORF">JK358_38035</name>
</gene>
<dbReference type="PANTHER" id="PTHR33375:SF1">
    <property type="entry name" value="CHROMOSOME-PARTITIONING PROTEIN PARB-RELATED"/>
    <property type="match status" value="1"/>
</dbReference>